<accession>A0A4R1RYJ6</accession>
<comment type="caution">
    <text evidence="9">The sequence shown here is derived from an EMBL/GenBank/DDBJ whole genome shotgun (WGS) entry which is preliminary data.</text>
</comment>
<dbReference type="FunFam" id="3.30.70.60:FF:000002">
    <property type="entry name" value="30S ribosomal protein S6"/>
    <property type="match status" value="1"/>
</dbReference>
<evidence type="ECO:0000256" key="8">
    <source>
        <dbReference type="HAMAP-Rule" id="MF_00360"/>
    </source>
</evidence>
<evidence type="ECO:0000256" key="5">
    <source>
        <dbReference type="ARBA" id="ARBA00023274"/>
    </source>
</evidence>
<dbReference type="CDD" id="cd00473">
    <property type="entry name" value="bS6"/>
    <property type="match status" value="1"/>
</dbReference>
<dbReference type="PANTHER" id="PTHR21011">
    <property type="entry name" value="MITOCHONDRIAL 28S RIBOSOMAL PROTEIN S6"/>
    <property type="match status" value="1"/>
</dbReference>
<evidence type="ECO:0000256" key="7">
    <source>
        <dbReference type="ARBA" id="ARBA00035294"/>
    </source>
</evidence>
<dbReference type="InterPro" id="IPR000529">
    <property type="entry name" value="Ribosomal_bS6"/>
</dbReference>
<dbReference type="RefSeq" id="WP_132013785.1">
    <property type="nucleotide sequence ID" value="NZ_SLUN01000007.1"/>
</dbReference>
<evidence type="ECO:0000256" key="3">
    <source>
        <dbReference type="ARBA" id="ARBA00022884"/>
    </source>
</evidence>
<dbReference type="GO" id="GO:0006412">
    <property type="term" value="P:translation"/>
    <property type="evidence" value="ECO:0007669"/>
    <property type="project" value="UniProtKB-UniRule"/>
</dbReference>
<dbReference type="PANTHER" id="PTHR21011:SF1">
    <property type="entry name" value="SMALL RIBOSOMAL SUBUNIT PROTEIN BS6M"/>
    <property type="match status" value="1"/>
</dbReference>
<dbReference type="GO" id="GO:0070181">
    <property type="term" value="F:small ribosomal subunit rRNA binding"/>
    <property type="evidence" value="ECO:0007669"/>
    <property type="project" value="TreeGrafter"/>
</dbReference>
<dbReference type="Proteomes" id="UP000295008">
    <property type="component" value="Unassembled WGS sequence"/>
</dbReference>
<dbReference type="SUPFAM" id="SSF54995">
    <property type="entry name" value="Ribosomal protein S6"/>
    <property type="match status" value="1"/>
</dbReference>
<keyword evidence="4 8" id="KW-0689">Ribosomal protein</keyword>
<dbReference type="OrthoDB" id="9812702at2"/>
<dbReference type="InterPro" id="IPR014717">
    <property type="entry name" value="Transl_elong_EF1B/ribsomal_bS6"/>
</dbReference>
<dbReference type="GO" id="GO:0005737">
    <property type="term" value="C:cytoplasm"/>
    <property type="evidence" value="ECO:0007669"/>
    <property type="project" value="UniProtKB-ARBA"/>
</dbReference>
<dbReference type="GO" id="GO:1990904">
    <property type="term" value="C:ribonucleoprotein complex"/>
    <property type="evidence" value="ECO:0007669"/>
    <property type="project" value="UniProtKB-KW"/>
</dbReference>
<dbReference type="InterPro" id="IPR020814">
    <property type="entry name" value="Ribosomal_S6_plastid/chlpt"/>
</dbReference>
<dbReference type="GO" id="GO:0005840">
    <property type="term" value="C:ribosome"/>
    <property type="evidence" value="ECO:0007669"/>
    <property type="project" value="UniProtKB-KW"/>
</dbReference>
<evidence type="ECO:0000313" key="10">
    <source>
        <dbReference type="Proteomes" id="UP000295008"/>
    </source>
</evidence>
<keyword evidence="10" id="KW-1185">Reference proteome</keyword>
<evidence type="ECO:0000256" key="2">
    <source>
        <dbReference type="ARBA" id="ARBA00022730"/>
    </source>
</evidence>
<dbReference type="Gene3D" id="3.30.70.60">
    <property type="match status" value="1"/>
</dbReference>
<dbReference type="Pfam" id="PF01250">
    <property type="entry name" value="Ribosomal_S6"/>
    <property type="match status" value="1"/>
</dbReference>
<dbReference type="EMBL" id="SLUN01000007">
    <property type="protein sequence ID" value="TCL71649.1"/>
    <property type="molecule type" value="Genomic_DNA"/>
</dbReference>
<evidence type="ECO:0000256" key="6">
    <source>
        <dbReference type="ARBA" id="ARBA00035104"/>
    </source>
</evidence>
<dbReference type="AlphaFoldDB" id="A0A4R1RYJ6"/>
<evidence type="ECO:0000256" key="4">
    <source>
        <dbReference type="ARBA" id="ARBA00022980"/>
    </source>
</evidence>
<protein>
    <recommendedName>
        <fullName evidence="7 8">Small ribosomal subunit protein bS6</fullName>
    </recommendedName>
</protein>
<comment type="function">
    <text evidence="6 8">Binds together with bS18 to 16S ribosomal RNA.</text>
</comment>
<dbReference type="HAMAP" id="MF_00360">
    <property type="entry name" value="Ribosomal_bS6"/>
    <property type="match status" value="1"/>
</dbReference>
<comment type="similarity">
    <text evidence="1 8">Belongs to the bacterial ribosomal protein bS6 family.</text>
</comment>
<sequence>MRDYETMYILRPDLEEEALEAAVARFEDVVKNGNGEILKVDRWGKRRLAYEIDGKVEGHYILMTFKSGTEVAQELERLLRINDDIVRHLVIKKEE</sequence>
<name>A0A4R1RYJ6_HYDET</name>
<evidence type="ECO:0000256" key="1">
    <source>
        <dbReference type="ARBA" id="ARBA00009512"/>
    </source>
</evidence>
<dbReference type="InterPro" id="IPR035980">
    <property type="entry name" value="Ribosomal_bS6_sf"/>
</dbReference>
<evidence type="ECO:0000313" key="9">
    <source>
        <dbReference type="EMBL" id="TCL71649.1"/>
    </source>
</evidence>
<keyword evidence="3 8" id="KW-0694">RNA-binding</keyword>
<organism evidence="9 10">
    <name type="scientific">Hydrogenispora ethanolica</name>
    <dbReference type="NCBI Taxonomy" id="1082276"/>
    <lineage>
        <taxon>Bacteria</taxon>
        <taxon>Bacillati</taxon>
        <taxon>Bacillota</taxon>
        <taxon>Hydrogenispora</taxon>
    </lineage>
</organism>
<keyword evidence="2 8" id="KW-0699">rRNA-binding</keyword>
<proteinExistence type="inferred from homology"/>
<keyword evidence="5 8" id="KW-0687">Ribonucleoprotein</keyword>
<dbReference type="GO" id="GO:0003735">
    <property type="term" value="F:structural constituent of ribosome"/>
    <property type="evidence" value="ECO:0007669"/>
    <property type="project" value="InterPro"/>
</dbReference>
<dbReference type="NCBIfam" id="TIGR00166">
    <property type="entry name" value="S6"/>
    <property type="match status" value="1"/>
</dbReference>
<gene>
    <name evidence="8" type="primary">rpsF</name>
    <name evidence="9" type="ORF">EDC14_1007112</name>
</gene>
<reference evidence="9 10" key="1">
    <citation type="submission" date="2019-03" db="EMBL/GenBank/DDBJ databases">
        <title>Genomic Encyclopedia of Type Strains, Phase IV (KMG-IV): sequencing the most valuable type-strain genomes for metagenomic binning, comparative biology and taxonomic classification.</title>
        <authorList>
            <person name="Goeker M."/>
        </authorList>
    </citation>
    <scope>NUCLEOTIDE SEQUENCE [LARGE SCALE GENOMIC DNA]</scope>
    <source>
        <strain evidence="9 10">LX-B</strain>
    </source>
</reference>